<protein>
    <submittedName>
        <fullName evidence="1">Uncharacterized protein</fullName>
    </submittedName>
</protein>
<dbReference type="OrthoDB" id="377866at2157"/>
<keyword evidence="2" id="KW-1185">Reference proteome</keyword>
<dbReference type="AlphaFoldDB" id="A0A484I7J3"/>
<sequence>MRKSGFLLSIICAVLLLTVVMNYSVSYSSTPDPLSPSDLDNIQLSSNLNQSNGSAVEKLALALQQDKDNGDENGGENWDDAIDDLSEEMGIPVDDEIEGALLEITEIHLDNMSND</sequence>
<dbReference type="Proteomes" id="UP000294299">
    <property type="component" value="Chromosome NFRAN"/>
</dbReference>
<accession>A0A484I7J3</accession>
<gene>
    <name evidence="1" type="ORF">NFRAN_0819</name>
</gene>
<organism evidence="1 2">
    <name type="scientific">Candidatus Nitrosocosmicus franklandianus</name>
    <dbReference type="NCBI Taxonomy" id="1798806"/>
    <lineage>
        <taxon>Archaea</taxon>
        <taxon>Nitrososphaerota</taxon>
        <taxon>Nitrososphaeria</taxon>
        <taxon>Nitrososphaerales</taxon>
        <taxon>Nitrososphaeraceae</taxon>
        <taxon>Candidatus Nitrosocosmicus</taxon>
    </lineage>
</organism>
<dbReference type="GeneID" id="39420304"/>
<name>A0A484I7J3_9ARCH</name>
<proteinExistence type="predicted"/>
<reference evidence="1 2" key="1">
    <citation type="submission" date="2019-02" db="EMBL/GenBank/DDBJ databases">
        <authorList>
            <person name="Lehtovirta-Morley E L."/>
        </authorList>
    </citation>
    <scope>NUCLEOTIDE SEQUENCE [LARGE SCALE GENOMIC DNA]</scope>
    <source>
        <strain evidence="1">NFRAN1</strain>
    </source>
</reference>
<dbReference type="KEGG" id="nfn:NFRAN_0819"/>
<dbReference type="EMBL" id="LR216287">
    <property type="protein sequence ID" value="VFJ13141.1"/>
    <property type="molecule type" value="Genomic_DNA"/>
</dbReference>
<evidence type="ECO:0000313" key="2">
    <source>
        <dbReference type="Proteomes" id="UP000294299"/>
    </source>
</evidence>
<dbReference type="RefSeq" id="WP_145988001.1">
    <property type="nucleotide sequence ID" value="NZ_LR216287.1"/>
</dbReference>
<evidence type="ECO:0000313" key="1">
    <source>
        <dbReference type="EMBL" id="VFJ13141.1"/>
    </source>
</evidence>